<dbReference type="PANTHER" id="PTHR47171:SF2">
    <property type="entry name" value="TRANSCRIPTION FACTOR, PUTATIVE-RELATED"/>
    <property type="match status" value="1"/>
</dbReference>
<evidence type="ECO:0000256" key="6">
    <source>
        <dbReference type="ARBA" id="ARBA00023242"/>
    </source>
</evidence>
<organism evidence="9 10">
    <name type="scientific">Aspergillus sydowii CBS 593.65</name>
    <dbReference type="NCBI Taxonomy" id="1036612"/>
    <lineage>
        <taxon>Eukaryota</taxon>
        <taxon>Fungi</taxon>
        <taxon>Dikarya</taxon>
        <taxon>Ascomycota</taxon>
        <taxon>Pezizomycotina</taxon>
        <taxon>Eurotiomycetes</taxon>
        <taxon>Eurotiomycetidae</taxon>
        <taxon>Eurotiales</taxon>
        <taxon>Aspergillaceae</taxon>
        <taxon>Aspergillus</taxon>
        <taxon>Aspergillus subgen. Nidulantes</taxon>
    </lineage>
</organism>
<dbReference type="Pfam" id="PF00172">
    <property type="entry name" value="Zn_clus"/>
    <property type="match status" value="1"/>
</dbReference>
<dbReference type="GO" id="GO:0000981">
    <property type="term" value="F:DNA-binding transcription factor activity, RNA polymerase II-specific"/>
    <property type="evidence" value="ECO:0007669"/>
    <property type="project" value="InterPro"/>
</dbReference>
<protein>
    <recommendedName>
        <fullName evidence="8">Zn(2)-C6 fungal-type domain-containing protein</fullName>
    </recommendedName>
</protein>
<sequence length="608" mass="67893">MTPDKPTSTMQNSCIICHKKKVKCDLHKKKPCSNCAKAGSECLPYTRKRKEYTNDLSPPTNVSKDKVDKHKGKEKEKEKKRRAEPSAALLKDLEAIQKADAAPTYRGRDRYLGRHASFDEAMVAPSLTKEHPLVSSADLELLMEQGAFTLPSNPVQHELITTFMEFGQVWTPIIDPTWLTGTTPSFLLLQSIFVAASRMTTQPNEYGLSSDFYRRAKLLFFFGVERDPLISVTSAILLHWYNPVGPETISTDTGGFWLRTAESIAFQIGLHKEPSVKDRQRGLRRRLWWTLVLRDCIISAGTGRPRTINLNDSDVLAPSVEDFAEPDAHARIFPAYVSICQRLGDIVERCLRKELTPVNHQSLENSLFRWFKQDFPAITGPFPGCYTMDVRQVLITYLANLIILDCSPPADGALSARSLLAASFIAGLFKEFLERDELCRLGAASTFYALSAGLLLIPAARVDGLEDLVNEDTIILKAALHILSKQWGSASGALRTLQKLGKESPRRRARIHDTARLDEDVLPFLAGLDTRWCRIWATVVENEASASVSSLQGSQRSMLEPYNNAQAQGWDVPPMPVQYPSPMMGDWEGVGFDLGGSWLLDSNLFSSM</sequence>
<dbReference type="OrthoDB" id="10251155at2759"/>
<keyword evidence="4" id="KW-0238">DNA-binding</keyword>
<keyword evidence="6" id="KW-0539">Nucleus</keyword>
<feature type="compositionally biased region" description="Basic and acidic residues" evidence="7">
    <location>
        <begin position="63"/>
        <end position="84"/>
    </location>
</feature>
<dbReference type="RefSeq" id="XP_040698006.1">
    <property type="nucleotide sequence ID" value="XM_040848023.1"/>
</dbReference>
<dbReference type="CDD" id="cd12148">
    <property type="entry name" value="fungal_TF_MHR"/>
    <property type="match status" value="1"/>
</dbReference>
<dbReference type="InterPro" id="IPR001138">
    <property type="entry name" value="Zn2Cys6_DnaBD"/>
</dbReference>
<accession>A0A1L9T425</accession>
<feature type="region of interest" description="Disordered" evidence="7">
    <location>
        <begin position="48"/>
        <end position="85"/>
    </location>
</feature>
<dbReference type="GO" id="GO:0003677">
    <property type="term" value="F:DNA binding"/>
    <property type="evidence" value="ECO:0007669"/>
    <property type="project" value="UniProtKB-KW"/>
</dbReference>
<dbReference type="Proteomes" id="UP000184356">
    <property type="component" value="Unassembled WGS sequence"/>
</dbReference>
<keyword evidence="5" id="KW-0804">Transcription</keyword>
<dbReference type="SUPFAM" id="SSF57701">
    <property type="entry name" value="Zn2/Cys6 DNA-binding domain"/>
    <property type="match status" value="1"/>
</dbReference>
<feature type="domain" description="Zn(2)-C6 fungal-type" evidence="8">
    <location>
        <begin position="13"/>
        <end position="42"/>
    </location>
</feature>
<evidence type="ECO:0000313" key="10">
    <source>
        <dbReference type="Proteomes" id="UP000184356"/>
    </source>
</evidence>
<dbReference type="SMART" id="SM00066">
    <property type="entry name" value="GAL4"/>
    <property type="match status" value="1"/>
</dbReference>
<dbReference type="InterPro" id="IPR007219">
    <property type="entry name" value="XnlR_reg_dom"/>
</dbReference>
<evidence type="ECO:0000313" key="9">
    <source>
        <dbReference type="EMBL" id="OJJ54200.1"/>
    </source>
</evidence>
<dbReference type="GO" id="GO:0006351">
    <property type="term" value="P:DNA-templated transcription"/>
    <property type="evidence" value="ECO:0007669"/>
    <property type="project" value="InterPro"/>
</dbReference>
<dbReference type="CDD" id="cd00067">
    <property type="entry name" value="GAL4"/>
    <property type="match status" value="1"/>
</dbReference>
<evidence type="ECO:0000256" key="1">
    <source>
        <dbReference type="ARBA" id="ARBA00022723"/>
    </source>
</evidence>
<reference evidence="10" key="1">
    <citation type="journal article" date="2017" name="Genome Biol.">
        <title>Comparative genomics reveals high biological diversity and specific adaptations in the industrially and medically important fungal genus Aspergillus.</title>
        <authorList>
            <person name="de Vries R.P."/>
            <person name="Riley R."/>
            <person name="Wiebenga A."/>
            <person name="Aguilar-Osorio G."/>
            <person name="Amillis S."/>
            <person name="Uchima C.A."/>
            <person name="Anderluh G."/>
            <person name="Asadollahi M."/>
            <person name="Askin M."/>
            <person name="Barry K."/>
            <person name="Battaglia E."/>
            <person name="Bayram O."/>
            <person name="Benocci T."/>
            <person name="Braus-Stromeyer S.A."/>
            <person name="Caldana C."/>
            <person name="Canovas D."/>
            <person name="Cerqueira G.C."/>
            <person name="Chen F."/>
            <person name="Chen W."/>
            <person name="Choi C."/>
            <person name="Clum A."/>
            <person name="Dos Santos R.A."/>
            <person name="Damasio A.R."/>
            <person name="Diallinas G."/>
            <person name="Emri T."/>
            <person name="Fekete E."/>
            <person name="Flipphi M."/>
            <person name="Freyberg S."/>
            <person name="Gallo A."/>
            <person name="Gournas C."/>
            <person name="Habgood R."/>
            <person name="Hainaut M."/>
            <person name="Harispe M.L."/>
            <person name="Henrissat B."/>
            <person name="Hilden K.S."/>
            <person name="Hope R."/>
            <person name="Hossain A."/>
            <person name="Karabika E."/>
            <person name="Karaffa L."/>
            <person name="Karanyi Z."/>
            <person name="Krasevec N."/>
            <person name="Kuo A."/>
            <person name="Kusch H."/>
            <person name="LaButti K."/>
            <person name="Lagendijk E.L."/>
            <person name="Lapidus A."/>
            <person name="Levasseur A."/>
            <person name="Lindquist E."/>
            <person name="Lipzen A."/>
            <person name="Logrieco A.F."/>
            <person name="MacCabe A."/>
            <person name="Maekelae M.R."/>
            <person name="Malavazi I."/>
            <person name="Melin P."/>
            <person name="Meyer V."/>
            <person name="Mielnichuk N."/>
            <person name="Miskei M."/>
            <person name="Molnar A.P."/>
            <person name="Mule G."/>
            <person name="Ngan C.Y."/>
            <person name="Orejas M."/>
            <person name="Orosz E."/>
            <person name="Ouedraogo J.P."/>
            <person name="Overkamp K.M."/>
            <person name="Park H.-S."/>
            <person name="Perrone G."/>
            <person name="Piumi F."/>
            <person name="Punt P.J."/>
            <person name="Ram A.F."/>
            <person name="Ramon A."/>
            <person name="Rauscher S."/>
            <person name="Record E."/>
            <person name="Riano-Pachon D.M."/>
            <person name="Robert V."/>
            <person name="Roehrig J."/>
            <person name="Ruller R."/>
            <person name="Salamov A."/>
            <person name="Salih N.S."/>
            <person name="Samson R.A."/>
            <person name="Sandor E."/>
            <person name="Sanguinetti M."/>
            <person name="Schuetze T."/>
            <person name="Sepcic K."/>
            <person name="Shelest E."/>
            <person name="Sherlock G."/>
            <person name="Sophianopoulou V."/>
            <person name="Squina F.M."/>
            <person name="Sun H."/>
            <person name="Susca A."/>
            <person name="Todd R.B."/>
            <person name="Tsang A."/>
            <person name="Unkles S.E."/>
            <person name="van de Wiele N."/>
            <person name="van Rossen-Uffink D."/>
            <person name="Oliveira J.V."/>
            <person name="Vesth T.C."/>
            <person name="Visser J."/>
            <person name="Yu J.-H."/>
            <person name="Zhou M."/>
            <person name="Andersen M.R."/>
            <person name="Archer D.B."/>
            <person name="Baker S.E."/>
            <person name="Benoit I."/>
            <person name="Brakhage A.A."/>
            <person name="Braus G.H."/>
            <person name="Fischer R."/>
            <person name="Frisvad J.C."/>
            <person name="Goldman G.H."/>
            <person name="Houbraken J."/>
            <person name="Oakley B."/>
            <person name="Pocsi I."/>
            <person name="Scazzocchio C."/>
            <person name="Seiboth B."/>
            <person name="vanKuyk P.A."/>
            <person name="Wortman J."/>
            <person name="Dyer P.S."/>
            <person name="Grigoriev I.V."/>
        </authorList>
    </citation>
    <scope>NUCLEOTIDE SEQUENCE [LARGE SCALE GENOMIC DNA]</scope>
    <source>
        <strain evidence="10">CBS 593.65</strain>
    </source>
</reference>
<evidence type="ECO:0000256" key="3">
    <source>
        <dbReference type="ARBA" id="ARBA00023015"/>
    </source>
</evidence>
<dbReference type="Pfam" id="PF04082">
    <property type="entry name" value="Fungal_trans"/>
    <property type="match status" value="1"/>
</dbReference>
<dbReference type="EMBL" id="KV878595">
    <property type="protein sequence ID" value="OJJ54200.1"/>
    <property type="molecule type" value="Genomic_DNA"/>
</dbReference>
<evidence type="ECO:0000256" key="2">
    <source>
        <dbReference type="ARBA" id="ARBA00022833"/>
    </source>
</evidence>
<keyword evidence="2" id="KW-0862">Zinc</keyword>
<dbReference type="PROSITE" id="PS50048">
    <property type="entry name" value="ZN2_CY6_FUNGAL_2"/>
    <property type="match status" value="1"/>
</dbReference>
<keyword evidence="1" id="KW-0479">Metal-binding</keyword>
<evidence type="ECO:0000259" key="8">
    <source>
        <dbReference type="PROSITE" id="PS50048"/>
    </source>
</evidence>
<dbReference type="SMART" id="SM00906">
    <property type="entry name" value="Fungal_trans"/>
    <property type="match status" value="1"/>
</dbReference>
<dbReference type="Gene3D" id="4.10.240.10">
    <property type="entry name" value="Zn(2)-C6 fungal-type DNA-binding domain"/>
    <property type="match status" value="1"/>
</dbReference>
<evidence type="ECO:0000256" key="7">
    <source>
        <dbReference type="SAM" id="MobiDB-lite"/>
    </source>
</evidence>
<dbReference type="InterPro" id="IPR036864">
    <property type="entry name" value="Zn2-C6_fun-type_DNA-bd_sf"/>
</dbReference>
<evidence type="ECO:0000256" key="4">
    <source>
        <dbReference type="ARBA" id="ARBA00023125"/>
    </source>
</evidence>
<dbReference type="PROSITE" id="PS00463">
    <property type="entry name" value="ZN2_CY6_FUNGAL_1"/>
    <property type="match status" value="1"/>
</dbReference>
<dbReference type="PANTHER" id="PTHR47171">
    <property type="entry name" value="FARA-RELATED"/>
    <property type="match status" value="1"/>
</dbReference>
<dbReference type="VEuPathDB" id="FungiDB:ASPSYDRAFT_50228"/>
<dbReference type="GeneID" id="63764096"/>
<proteinExistence type="predicted"/>
<keyword evidence="10" id="KW-1185">Reference proteome</keyword>
<keyword evidence="3" id="KW-0805">Transcription regulation</keyword>
<evidence type="ECO:0000256" key="5">
    <source>
        <dbReference type="ARBA" id="ARBA00023163"/>
    </source>
</evidence>
<dbReference type="STRING" id="1036612.A0A1L9T425"/>
<name>A0A1L9T425_9EURO</name>
<dbReference type="AlphaFoldDB" id="A0A1L9T425"/>
<dbReference type="GO" id="GO:0008270">
    <property type="term" value="F:zinc ion binding"/>
    <property type="evidence" value="ECO:0007669"/>
    <property type="project" value="InterPro"/>
</dbReference>
<gene>
    <name evidence="9" type="ORF">ASPSYDRAFT_50228</name>
</gene>
<dbReference type="InterPro" id="IPR052073">
    <property type="entry name" value="Amide_Lactam_Regulators"/>
</dbReference>